<feature type="transmembrane region" description="Helical" evidence="1">
    <location>
        <begin position="157"/>
        <end position="176"/>
    </location>
</feature>
<dbReference type="InterPro" id="IPR014529">
    <property type="entry name" value="UCP026631"/>
</dbReference>
<sequence>MIIFALTAFSEKTLTLLGQFGDFAAGAYPESTWATVRIIVFALGVSVVAVALVFAFSLIWWRANTFEITNLSVTSTRGVLHKTQQIAPRDKIQAVNVVQPIHARLFGLAAVRIEIAGGGLGSAVAIEYVTTAQAHAIRHQLLGDDETSEEIIAPIKVWRSFLATLLSISALFSIALGVTTLFVGVTVATASLIPTVINMWRILDGSYRFTARKIADQIVVTYGLATLHRNSVTIAKVHAVEMSQPALWRIPGWWSVRVTVVGYGQGEKGVTLLPVGSKGQALKLVQLLLGQFEQLQVYRTPRKGRWVSPIDADKQFAALGQFHMVTAKGKIGRKYAIAFRRHIQQLSVTTPPLHRMIGMQSVRVGLARGPVTMTARDIALGDAQDLFMRLRSPIDAMPHKLPHSRHSPNSWSDVL</sequence>
<name>A0AB38VQF6_9CORY</name>
<evidence type="ECO:0000313" key="4">
    <source>
        <dbReference type="Proteomes" id="UP000271380"/>
    </source>
</evidence>
<feature type="domain" description="YdbS-like PH" evidence="2">
    <location>
        <begin position="328"/>
        <end position="386"/>
    </location>
</feature>
<dbReference type="PANTHER" id="PTHR34473">
    <property type="entry name" value="UPF0699 TRANSMEMBRANE PROTEIN YDBS"/>
    <property type="match status" value="1"/>
</dbReference>
<dbReference type="AlphaFoldDB" id="A0AB38VQF6"/>
<accession>A0AB38VQF6</accession>
<protein>
    <submittedName>
        <fullName evidence="3">Predicted membrane protein</fullName>
    </submittedName>
</protein>
<dbReference type="PIRSF" id="PIRSF026631">
    <property type="entry name" value="UCP026631"/>
    <property type="match status" value="1"/>
</dbReference>
<evidence type="ECO:0000259" key="2">
    <source>
        <dbReference type="Pfam" id="PF03703"/>
    </source>
</evidence>
<organism evidence="3 4">
    <name type="scientific">Corynebacterium kutscheri</name>
    <dbReference type="NCBI Taxonomy" id="35755"/>
    <lineage>
        <taxon>Bacteria</taxon>
        <taxon>Bacillati</taxon>
        <taxon>Actinomycetota</taxon>
        <taxon>Actinomycetes</taxon>
        <taxon>Mycobacteriales</taxon>
        <taxon>Corynebacteriaceae</taxon>
        <taxon>Corynebacterium</taxon>
    </lineage>
</organism>
<proteinExistence type="predicted"/>
<keyword evidence="1" id="KW-1133">Transmembrane helix</keyword>
<reference evidence="3 4" key="1">
    <citation type="submission" date="2018-12" db="EMBL/GenBank/DDBJ databases">
        <authorList>
            <consortium name="Pathogen Informatics"/>
        </authorList>
    </citation>
    <scope>NUCLEOTIDE SEQUENCE [LARGE SCALE GENOMIC DNA]</scope>
    <source>
        <strain evidence="3 4">NCTC949</strain>
    </source>
</reference>
<dbReference type="Proteomes" id="UP000271380">
    <property type="component" value="Chromosome"/>
</dbReference>
<keyword evidence="1" id="KW-0812">Transmembrane</keyword>
<gene>
    <name evidence="3" type="ORF">NCTC949_00268</name>
</gene>
<feature type="transmembrane region" description="Helical" evidence="1">
    <location>
        <begin position="38"/>
        <end position="61"/>
    </location>
</feature>
<evidence type="ECO:0000256" key="1">
    <source>
        <dbReference type="SAM" id="Phobius"/>
    </source>
</evidence>
<dbReference type="PANTHER" id="PTHR34473:SF3">
    <property type="entry name" value="TRANSMEMBRANE PROTEIN-RELATED"/>
    <property type="match status" value="1"/>
</dbReference>
<dbReference type="RefSeq" id="WP_172595863.1">
    <property type="nucleotide sequence ID" value="NZ_LR134377.1"/>
</dbReference>
<dbReference type="InterPro" id="IPR005182">
    <property type="entry name" value="YdbS-like_PH"/>
</dbReference>
<evidence type="ECO:0000313" key="3">
    <source>
        <dbReference type="EMBL" id="VEH04781.1"/>
    </source>
</evidence>
<dbReference type="Pfam" id="PF03703">
    <property type="entry name" value="bPH_2"/>
    <property type="match status" value="2"/>
</dbReference>
<keyword evidence="1" id="KW-0472">Membrane</keyword>
<dbReference type="EMBL" id="LR134377">
    <property type="protein sequence ID" value="VEH04781.1"/>
    <property type="molecule type" value="Genomic_DNA"/>
</dbReference>
<feature type="domain" description="YdbS-like PH" evidence="2">
    <location>
        <begin position="61"/>
        <end position="141"/>
    </location>
</feature>